<reference evidence="2 3" key="1">
    <citation type="journal article" date="2015" name="Nature">
        <title>rRNA introns, odd ribosomes, and small enigmatic genomes across a large radiation of phyla.</title>
        <authorList>
            <person name="Brown C.T."/>
            <person name="Hug L.A."/>
            <person name="Thomas B.C."/>
            <person name="Sharon I."/>
            <person name="Castelle C.J."/>
            <person name="Singh A."/>
            <person name="Wilkins M.J."/>
            <person name="Williams K.H."/>
            <person name="Banfield J.F."/>
        </authorList>
    </citation>
    <scope>NUCLEOTIDE SEQUENCE [LARGE SCALE GENOMIC DNA]</scope>
</reference>
<feature type="transmembrane region" description="Helical" evidence="1">
    <location>
        <begin position="127"/>
        <end position="145"/>
    </location>
</feature>
<name>A0A0G0GP97_9BACT</name>
<feature type="transmembrane region" description="Helical" evidence="1">
    <location>
        <begin position="226"/>
        <end position="246"/>
    </location>
</feature>
<dbReference type="EMBL" id="LBSX01000003">
    <property type="protein sequence ID" value="KKQ27990.1"/>
    <property type="molecule type" value="Genomic_DNA"/>
</dbReference>
<feature type="transmembrane region" description="Helical" evidence="1">
    <location>
        <begin position="98"/>
        <end position="115"/>
    </location>
</feature>
<dbReference type="Proteomes" id="UP000034849">
    <property type="component" value="Unassembled WGS sequence"/>
</dbReference>
<protein>
    <submittedName>
        <fullName evidence="2">Uncharacterized protein</fullName>
    </submittedName>
</protein>
<accession>A0A0G0GP97</accession>
<keyword evidence="1" id="KW-0812">Transmembrane</keyword>
<keyword evidence="1" id="KW-1133">Transmembrane helix</keyword>
<gene>
    <name evidence="2" type="ORF">US42_C0003G0047</name>
</gene>
<dbReference type="STRING" id="1619046.US42_C0003G0047"/>
<keyword evidence="1" id="KW-0472">Membrane</keyword>
<evidence type="ECO:0000313" key="2">
    <source>
        <dbReference type="EMBL" id="KKQ27990.1"/>
    </source>
</evidence>
<feature type="transmembrane region" description="Helical" evidence="1">
    <location>
        <begin position="258"/>
        <end position="276"/>
    </location>
</feature>
<evidence type="ECO:0000256" key="1">
    <source>
        <dbReference type="SAM" id="Phobius"/>
    </source>
</evidence>
<feature type="transmembrane region" description="Helical" evidence="1">
    <location>
        <begin position="43"/>
        <end position="67"/>
    </location>
</feature>
<feature type="transmembrane region" description="Helical" evidence="1">
    <location>
        <begin position="192"/>
        <end position="220"/>
    </location>
</feature>
<evidence type="ECO:0000313" key="3">
    <source>
        <dbReference type="Proteomes" id="UP000034849"/>
    </source>
</evidence>
<comment type="caution">
    <text evidence="2">The sequence shown here is derived from an EMBL/GenBank/DDBJ whole genome shotgun (WGS) entry which is preliminary data.</text>
</comment>
<organism evidence="2 3">
    <name type="scientific">Candidatus Magasanikbacteria bacterium GW2011_GWC2_37_14</name>
    <dbReference type="NCBI Taxonomy" id="1619046"/>
    <lineage>
        <taxon>Bacteria</taxon>
        <taxon>Candidatus Magasanikiibacteriota</taxon>
    </lineage>
</organism>
<proteinExistence type="predicted"/>
<sequence>MLKFFKQKNKQKYLFVLSAAFLLTLVLVLPVSAQWDPAGFQNSVMSIISDLFLGFGKFFIGSAIFFLKFFIALAQYNNYLDVPTVQIGWVMVRDVANMFFVVALLVIAFGTILGLEQYQWNKTLVKLILAAVFINFSNLICGIFIDIAHVFTITFVNAIAGAAGGNLINMFKLSEIYKMVTGGATPQPGTNLSLEVLIGSFAAFIFSLMVALIMGFYALIMLFRVVALWVLIILSPLAFIFQVLPETEARAKEWWKQFGNYVLVAPVMVFFMWLAFATLGTGDVVTTLDLKLNEQTLSDVVASQATNKAEGQAEYSGPNALSLNAVTTWENLASFLIPMVLLYVGIQKVQELSVAGGSMLAGALDTVKKVATVASGFAAGRWLVGKGAEGAKAVAGGVGLGLVKGAGYVVGAERIGNYFKRQLQGFHAWRQDSGLRPIQKEVDEEVAKKDADGKVMTDADGKVIMEKTGRKRMIYEQEDFLNTETGQMEKRFKMEKVAPKFAPLQKIFFAGAARDTASRKKLEKTTNFAKNRTELLDKLTSGVPTAWMMGGTEKIDALDRIEQGMVLGMKARSAAKTEEFHAMGEAMVLQAPRYKVEGWGKMTGKDPTIAEQAAKHSQAAVVNKAMVEAIKSGAKARYIKGAFSFGPFDPGKATGVDAQGNAVYDQGRNLIHQANILEHRKEESESIVSNIKLLDVAEESVEGKEELEKALKRLKAEGRSKLPEILQAMHNPAARAAFAKEVEEYTKEKVTGAAHNKLSDQAGSMHNWAVNGFDTPSTAIKKVVAAAGEPWKGEEKEKAASMSTDAFQHLLSVAMNGKLDDGQRGTTMALTEFLVKNGWLDDMLSRMVNKTRELVAGNITNPDEAKEVEEMAKWMCDENGWGTLQRDKDTGKITGVDIVNESSKERTNDLQRFFASGMDKTSFQSESAVLLHKKIMEDKSGEAVDIEDAAKDLAERMRGDNGKSMAEYETDYQTYGVETLNWTPERIKQQFSTFEDAFVKGAKDAQTAVTGFVERLNEHAEEQEYLTELKPLGIDTTHIDDTGHTFHNQRRGYAHGLLAPDAMANMEGDMVKQDGATKMRKHKSHAIGYMEEDTGTLHRLEGDRVATMYSGVDSKQKNELQDVRIQRHLLKNAADEEFIKESGNLIVGSADSVLVKKKFKGDKEAAAIDTARDWAVLLNNGGEKALMGFLGTHSGTGYEGGVSGKFNLKLFGEDITSADQLVEWINKTMAEEEKKRAAGVSKRDKRDHRKIKQVDLASIIRGVKAAAAQAVATPEGNVVDETLGDGV</sequence>